<evidence type="ECO:0000256" key="1">
    <source>
        <dbReference type="ARBA" id="ARBA00006484"/>
    </source>
</evidence>
<dbReference type="PRINTS" id="PR00080">
    <property type="entry name" value="SDRFAMILY"/>
</dbReference>
<keyword evidence="3" id="KW-0560">Oxidoreductase</keyword>
<keyword evidence="2" id="KW-0521">NADP</keyword>
<evidence type="ECO:0000259" key="4">
    <source>
        <dbReference type="SMART" id="SM00822"/>
    </source>
</evidence>
<dbReference type="Gene3D" id="3.40.50.720">
    <property type="entry name" value="NAD(P)-binding Rossmann-like Domain"/>
    <property type="match status" value="1"/>
</dbReference>
<evidence type="ECO:0000256" key="2">
    <source>
        <dbReference type="ARBA" id="ARBA00022857"/>
    </source>
</evidence>
<dbReference type="GO" id="GO:0006633">
    <property type="term" value="P:fatty acid biosynthetic process"/>
    <property type="evidence" value="ECO:0007669"/>
    <property type="project" value="TreeGrafter"/>
</dbReference>
<proteinExistence type="inferred from homology"/>
<organism evidence="5 6">
    <name type="scientific">Lachnellula cervina</name>
    <dbReference type="NCBI Taxonomy" id="1316786"/>
    <lineage>
        <taxon>Eukaryota</taxon>
        <taxon>Fungi</taxon>
        <taxon>Dikarya</taxon>
        <taxon>Ascomycota</taxon>
        <taxon>Pezizomycotina</taxon>
        <taxon>Leotiomycetes</taxon>
        <taxon>Helotiales</taxon>
        <taxon>Lachnaceae</taxon>
        <taxon>Lachnellula</taxon>
    </lineage>
</organism>
<feature type="domain" description="Ketoreductase" evidence="4">
    <location>
        <begin position="13"/>
        <end position="206"/>
    </location>
</feature>
<dbReference type="SMART" id="SM00822">
    <property type="entry name" value="PKS_KR"/>
    <property type="match status" value="1"/>
</dbReference>
<feature type="non-terminal residue" evidence="5">
    <location>
        <position position="1"/>
    </location>
</feature>
<keyword evidence="6" id="KW-1185">Reference proteome</keyword>
<dbReference type="Proteomes" id="UP000481288">
    <property type="component" value="Unassembled WGS sequence"/>
</dbReference>
<dbReference type="OrthoDB" id="47007at2759"/>
<dbReference type="AlphaFoldDB" id="A0A7D8YWJ5"/>
<evidence type="ECO:0000313" key="5">
    <source>
        <dbReference type="EMBL" id="TVY57050.1"/>
    </source>
</evidence>
<evidence type="ECO:0000256" key="3">
    <source>
        <dbReference type="ARBA" id="ARBA00023002"/>
    </source>
</evidence>
<dbReference type="PANTHER" id="PTHR42760">
    <property type="entry name" value="SHORT-CHAIN DEHYDROGENASES/REDUCTASES FAMILY MEMBER"/>
    <property type="match status" value="1"/>
</dbReference>
<dbReference type="EMBL" id="QGMG01000116">
    <property type="protein sequence ID" value="TVY57050.1"/>
    <property type="molecule type" value="Genomic_DNA"/>
</dbReference>
<dbReference type="PRINTS" id="PR00081">
    <property type="entry name" value="GDHRDH"/>
</dbReference>
<comment type="similarity">
    <text evidence="1">Belongs to the short-chain dehydrogenases/reductases (SDR) family.</text>
</comment>
<comment type="caution">
    <text evidence="5">The sequence shown here is derived from an EMBL/GenBank/DDBJ whole genome shotgun (WGS) entry which is preliminary data.</text>
</comment>
<dbReference type="Pfam" id="PF13561">
    <property type="entry name" value="adh_short_C2"/>
    <property type="match status" value="1"/>
</dbReference>
<dbReference type="GO" id="GO:0048038">
    <property type="term" value="F:quinone binding"/>
    <property type="evidence" value="ECO:0007669"/>
    <property type="project" value="TreeGrafter"/>
</dbReference>
<evidence type="ECO:0000313" key="6">
    <source>
        <dbReference type="Proteomes" id="UP000481288"/>
    </source>
</evidence>
<dbReference type="InterPro" id="IPR002347">
    <property type="entry name" value="SDR_fam"/>
</dbReference>
<protein>
    <submittedName>
        <fullName evidence="5">L-xylo-3-hexulose reductase</fullName>
    </submittedName>
</protein>
<dbReference type="InterPro" id="IPR036291">
    <property type="entry name" value="NAD(P)-bd_dom_sf"/>
</dbReference>
<dbReference type="GO" id="GO:0016616">
    <property type="term" value="F:oxidoreductase activity, acting on the CH-OH group of donors, NAD or NADP as acceptor"/>
    <property type="evidence" value="ECO:0007669"/>
    <property type="project" value="TreeGrafter"/>
</dbReference>
<dbReference type="InterPro" id="IPR057326">
    <property type="entry name" value="KR_dom"/>
</dbReference>
<dbReference type="PANTHER" id="PTHR42760:SF111">
    <property type="entry name" value="3-OXOACYL-(ACYL-CARRIER-PROTEIN) REDUCTASE (AFU_ORTHOLOGUE AFUA_1G10100)"/>
    <property type="match status" value="1"/>
</dbReference>
<sequence length="286" mass="30654">PPIMYSPRPLDGKLAVITGSSRGIGGATAELLASKGCNVAIHYNSTSSEKAARNLADDLAQRFGVRCKVFQADLSTDEGPESLIQEVKVEFSTSDGHFQIDILVNNAGMVHTAVLGEITVQDFYKVYRINSLAPLLVMQSVLPHLPHDRSGRVVNVSSISSQTGFPDQSIYGGSKAALESCTRSWARQLGERATVNAINPGPVKTEMWGGLTDAFRDNMYPYIKLTPTMAIRDSDDEETKKVGKALGGRPAEAVEIAGIIAMLCSAESAWCTGQIICANGGMRMSD</sequence>
<dbReference type="FunFam" id="3.40.50.720:FF:000374">
    <property type="entry name" value="3-oxoacyl-(Acyl-carrier-protein) reductase"/>
    <property type="match status" value="1"/>
</dbReference>
<reference evidence="5 6" key="1">
    <citation type="submission" date="2018-05" db="EMBL/GenBank/DDBJ databases">
        <title>Whole genome sequencing for identification of molecular markers to develop diagnostic detection tools for the regulated plant pathogen Lachnellula willkommii.</title>
        <authorList>
            <person name="Giroux E."/>
            <person name="Bilodeau G."/>
        </authorList>
    </citation>
    <scope>NUCLEOTIDE SEQUENCE [LARGE SCALE GENOMIC DNA]</scope>
    <source>
        <strain evidence="5 6">CBS 625.97</strain>
    </source>
</reference>
<accession>A0A7D8YWJ5</accession>
<dbReference type="CDD" id="cd05233">
    <property type="entry name" value="SDR_c"/>
    <property type="match status" value="1"/>
</dbReference>
<dbReference type="SUPFAM" id="SSF51735">
    <property type="entry name" value="NAD(P)-binding Rossmann-fold domains"/>
    <property type="match status" value="1"/>
</dbReference>
<name>A0A7D8YWJ5_9HELO</name>
<gene>
    <name evidence="5" type="primary">lxr4</name>
    <name evidence="5" type="ORF">LCER1_G003123</name>
</gene>